<feature type="signal peptide" evidence="1">
    <location>
        <begin position="1"/>
        <end position="21"/>
    </location>
</feature>
<dbReference type="InterPro" id="IPR007863">
    <property type="entry name" value="Peptidase_M16_C"/>
</dbReference>
<name>A0ABU4RQM9_9HYPH</name>
<dbReference type="PANTHER" id="PTHR11851">
    <property type="entry name" value="METALLOPROTEASE"/>
    <property type="match status" value="1"/>
</dbReference>
<comment type="caution">
    <text evidence="4">The sequence shown here is derived from an EMBL/GenBank/DDBJ whole genome shotgun (WGS) entry which is preliminary data.</text>
</comment>
<keyword evidence="1" id="KW-0732">Signal</keyword>
<feature type="chain" id="PRO_5046905164" evidence="1">
    <location>
        <begin position="22"/>
        <end position="454"/>
    </location>
</feature>
<dbReference type="Pfam" id="PF05193">
    <property type="entry name" value="Peptidase_M16_C"/>
    <property type="match status" value="1"/>
</dbReference>
<dbReference type="EMBL" id="JAXAFJ010000007">
    <property type="protein sequence ID" value="MDX6806906.1"/>
    <property type="molecule type" value="Genomic_DNA"/>
</dbReference>
<protein>
    <submittedName>
        <fullName evidence="4">Pitrilysin family protein</fullName>
    </submittedName>
</protein>
<dbReference type="InterPro" id="IPR011765">
    <property type="entry name" value="Pept_M16_N"/>
</dbReference>
<dbReference type="InterPro" id="IPR050361">
    <property type="entry name" value="MPP/UQCRC_Complex"/>
</dbReference>
<evidence type="ECO:0000259" key="3">
    <source>
        <dbReference type="Pfam" id="PF05193"/>
    </source>
</evidence>
<evidence type="ECO:0000259" key="2">
    <source>
        <dbReference type="Pfam" id="PF00675"/>
    </source>
</evidence>
<dbReference type="InterPro" id="IPR011249">
    <property type="entry name" value="Metalloenz_LuxS/M16"/>
</dbReference>
<dbReference type="Proteomes" id="UP001274321">
    <property type="component" value="Unassembled WGS sequence"/>
</dbReference>
<dbReference type="PANTHER" id="PTHR11851:SF224">
    <property type="entry name" value="PROCESSING PROTEASE"/>
    <property type="match status" value="1"/>
</dbReference>
<dbReference type="SUPFAM" id="SSF63411">
    <property type="entry name" value="LuxS/MPP-like metallohydrolase"/>
    <property type="match status" value="2"/>
</dbReference>
<evidence type="ECO:0000256" key="1">
    <source>
        <dbReference type="SAM" id="SignalP"/>
    </source>
</evidence>
<evidence type="ECO:0000313" key="4">
    <source>
        <dbReference type="EMBL" id="MDX6806906.1"/>
    </source>
</evidence>
<dbReference type="Gene3D" id="3.30.830.10">
    <property type="entry name" value="Metalloenzyme, LuxS/M16 peptidase-like"/>
    <property type="match status" value="2"/>
</dbReference>
<accession>A0ABU4RQM9</accession>
<sequence length="454" mass="48671">MIVRGLLVIVMSFMVVQGAAAAAKIQRVISPSGIEAWLVSEDTVPVIAMDFAFRGGSAQDDAAKPGVANLLSGLLDEGAGNLDSQAFQQRLEETSVEIAFGATRDSFDGSLKTLSEKKEDAFELLRLAVTEARLDAEPIERIRAQTLARLRHNSTDPGDIAQETFAASAFPDHPYGLRTIGTEESVAAITRDDLVQFRANNFARSNLVVAVVGAIDAETLAPALDRIFGALPAEPKLKPVAEIWPKNIGQNQVIDLDVPQTTILFGRGGLMREDPDYIPAVVMNHILGGGTFTSRLFTEVREKRGLAYSVYSYLDPMERSGLLAGGVATKNERAGEAIDLIEAQFRSLSEDGPTEDELAKAKKYLTGSYALNFDSSAKIARGLKQIRLNHLPIDYIDNRNALIEAVTVDDVKRVAKRLLGDGQLLVVAVGKPVGFGSASRGGVAPEAARGAAAE</sequence>
<feature type="domain" description="Peptidase M16 C-terminal" evidence="3">
    <location>
        <begin position="189"/>
        <end position="364"/>
    </location>
</feature>
<keyword evidence="5" id="KW-1185">Reference proteome</keyword>
<gene>
    <name evidence="4" type="ORF">SCD90_12600</name>
</gene>
<evidence type="ECO:0000313" key="5">
    <source>
        <dbReference type="Proteomes" id="UP001274321"/>
    </source>
</evidence>
<feature type="domain" description="Peptidase M16 N-terminal" evidence="2">
    <location>
        <begin position="51"/>
        <end position="182"/>
    </location>
</feature>
<proteinExistence type="predicted"/>
<reference evidence="4 5" key="1">
    <citation type="submission" date="2023-11" db="EMBL/GenBank/DDBJ databases">
        <authorList>
            <person name="Bao R."/>
        </authorList>
    </citation>
    <scope>NUCLEOTIDE SEQUENCE [LARGE SCALE GENOMIC DNA]</scope>
    <source>
        <strain evidence="4 5">PJ23</strain>
    </source>
</reference>
<organism evidence="4 5">
    <name type="scientific">Terrihabitans rhizophilus</name>
    <dbReference type="NCBI Taxonomy" id="3092662"/>
    <lineage>
        <taxon>Bacteria</taxon>
        <taxon>Pseudomonadati</taxon>
        <taxon>Pseudomonadota</taxon>
        <taxon>Alphaproteobacteria</taxon>
        <taxon>Hyphomicrobiales</taxon>
        <taxon>Terrihabitans</taxon>
    </lineage>
</organism>
<dbReference type="Pfam" id="PF00675">
    <property type="entry name" value="Peptidase_M16"/>
    <property type="match status" value="1"/>
</dbReference>